<dbReference type="PANTHER" id="PTHR30432">
    <property type="entry name" value="TRANSCRIPTIONAL REGULATOR MODE"/>
    <property type="match status" value="1"/>
</dbReference>
<dbReference type="Gene3D" id="2.40.50.100">
    <property type="match status" value="1"/>
</dbReference>
<dbReference type="KEGG" id="boz:DBV39_02420"/>
<dbReference type="InterPro" id="IPR051815">
    <property type="entry name" value="Molybdate_resp_trans_reg"/>
</dbReference>
<dbReference type="SUPFAM" id="SSF50331">
    <property type="entry name" value="MOP-like"/>
    <property type="match status" value="2"/>
</dbReference>
<dbReference type="NCBIfam" id="TIGR00638">
    <property type="entry name" value="Mop"/>
    <property type="match status" value="1"/>
</dbReference>
<dbReference type="OrthoDB" id="9800709at2"/>
<dbReference type="InterPro" id="IPR016462">
    <property type="entry name" value="ModE"/>
</dbReference>
<dbReference type="PIRSF" id="PIRSF005763">
    <property type="entry name" value="Txn_reg_ModE"/>
    <property type="match status" value="1"/>
</dbReference>
<evidence type="ECO:0000256" key="1">
    <source>
        <dbReference type="ARBA" id="ARBA00008110"/>
    </source>
</evidence>
<gene>
    <name evidence="7" type="ORF">DBV39_02420</name>
</gene>
<name>A0A2R4XG52_9BURK</name>
<dbReference type="InterPro" id="IPR000847">
    <property type="entry name" value="LysR_HTH_N"/>
</dbReference>
<dbReference type="GO" id="GO:0030151">
    <property type="term" value="F:molybdenum ion binding"/>
    <property type="evidence" value="ECO:0007669"/>
    <property type="project" value="UniProtKB-UniRule"/>
</dbReference>
<evidence type="ECO:0000313" key="8">
    <source>
        <dbReference type="Proteomes" id="UP000244571"/>
    </source>
</evidence>
<dbReference type="InterPro" id="IPR008995">
    <property type="entry name" value="Mo/tungstate-bd_C_term_dom"/>
</dbReference>
<evidence type="ECO:0000256" key="3">
    <source>
        <dbReference type="ARBA" id="ARBA00022505"/>
    </source>
</evidence>
<keyword evidence="8" id="KW-1185">Reference proteome</keyword>
<dbReference type="PANTHER" id="PTHR30432:SF1">
    <property type="entry name" value="DNA-BINDING TRANSCRIPTIONAL DUAL REGULATOR MODE"/>
    <property type="match status" value="1"/>
</dbReference>
<evidence type="ECO:0000256" key="2">
    <source>
        <dbReference type="ARBA" id="ARBA00022448"/>
    </source>
</evidence>
<dbReference type="Pfam" id="PF03459">
    <property type="entry name" value="TOBE"/>
    <property type="match status" value="1"/>
</dbReference>
<comment type="similarity">
    <text evidence="1 5">Belongs to the ModE family.</text>
</comment>
<dbReference type="InterPro" id="IPR005116">
    <property type="entry name" value="Transp-assoc_OB_typ1"/>
</dbReference>
<dbReference type="SUPFAM" id="SSF46785">
    <property type="entry name" value="Winged helix' DNA-binding domain"/>
    <property type="match status" value="1"/>
</dbReference>
<dbReference type="EMBL" id="CP028901">
    <property type="protein sequence ID" value="AWB32761.1"/>
    <property type="molecule type" value="Genomic_DNA"/>
</dbReference>
<dbReference type="InterPro" id="IPR004606">
    <property type="entry name" value="Mop_domain"/>
</dbReference>
<evidence type="ECO:0000259" key="6">
    <source>
        <dbReference type="PROSITE" id="PS51866"/>
    </source>
</evidence>
<evidence type="ECO:0000313" key="7">
    <source>
        <dbReference type="EMBL" id="AWB32761.1"/>
    </source>
</evidence>
<evidence type="ECO:0000256" key="4">
    <source>
        <dbReference type="ARBA" id="ARBA00022737"/>
    </source>
</evidence>
<dbReference type="Gene3D" id="1.10.10.10">
    <property type="entry name" value="Winged helix-like DNA-binding domain superfamily/Winged helix DNA-binding domain"/>
    <property type="match status" value="1"/>
</dbReference>
<organism evidence="7 8">
    <name type="scientific">Orrella marina</name>
    <dbReference type="NCBI Taxonomy" id="2163011"/>
    <lineage>
        <taxon>Bacteria</taxon>
        <taxon>Pseudomonadati</taxon>
        <taxon>Pseudomonadota</taxon>
        <taxon>Betaproteobacteria</taxon>
        <taxon>Burkholderiales</taxon>
        <taxon>Alcaligenaceae</taxon>
        <taxon>Orrella</taxon>
    </lineage>
</organism>
<dbReference type="Pfam" id="PF00126">
    <property type="entry name" value="HTH_1"/>
    <property type="match status" value="1"/>
</dbReference>
<feature type="domain" description="Mop" evidence="6">
    <location>
        <begin position="134"/>
        <end position="200"/>
    </location>
</feature>
<dbReference type="Proteomes" id="UP000244571">
    <property type="component" value="Chromosome"/>
</dbReference>
<keyword evidence="3 5" id="KW-0500">Molybdenum</keyword>
<keyword evidence="4" id="KW-0677">Repeat</keyword>
<dbReference type="RefSeq" id="WP_108620202.1">
    <property type="nucleotide sequence ID" value="NZ_CP028901.1"/>
</dbReference>
<dbReference type="AlphaFoldDB" id="A0A2R4XG52"/>
<dbReference type="GO" id="GO:0003700">
    <property type="term" value="F:DNA-binding transcription factor activity"/>
    <property type="evidence" value="ECO:0007669"/>
    <property type="project" value="InterPro"/>
</dbReference>
<accession>A0A2R4XG52</accession>
<dbReference type="GO" id="GO:0015689">
    <property type="term" value="P:molybdate ion transport"/>
    <property type="evidence" value="ECO:0007669"/>
    <property type="project" value="UniProtKB-UniRule"/>
</dbReference>
<dbReference type="PROSITE" id="PS51866">
    <property type="entry name" value="MOP"/>
    <property type="match status" value="1"/>
</dbReference>
<protein>
    <submittedName>
        <fullName evidence="7">ModE family transcriptional regulator</fullName>
    </submittedName>
</protein>
<reference evidence="7 8" key="1">
    <citation type="submission" date="2018-04" db="EMBL/GenBank/DDBJ databases">
        <title>Bordetella sp. HZ20 isolated from seawater.</title>
        <authorList>
            <person name="Sun C."/>
        </authorList>
    </citation>
    <scope>NUCLEOTIDE SEQUENCE [LARGE SCALE GENOMIC DNA]</scope>
    <source>
        <strain evidence="7 8">HZ20</strain>
    </source>
</reference>
<dbReference type="InterPro" id="IPR036390">
    <property type="entry name" value="WH_DNA-bd_sf"/>
</dbReference>
<proteinExistence type="inferred from homology"/>
<dbReference type="InterPro" id="IPR036388">
    <property type="entry name" value="WH-like_DNA-bd_sf"/>
</dbReference>
<evidence type="ECO:0000256" key="5">
    <source>
        <dbReference type="PIRNR" id="PIRNR005763"/>
    </source>
</evidence>
<sequence>MTESAIQFEEVLGSTTTDRRIEILRSIHLFGSISEAARANGVSYKAAWQAVETLGNLAGVPLTEKAVGGSGGGGTHLTRAGLQLMQAAEILNTARADALTRIRAAMNAEAVENIAVKDSGSRPELRNIVGIGLRTSMRNQLPCEVVEIQTRHADVQVTLALADGQHLVSRITRESLELLGLARGMSVLALCKATAVTVAPTIVGVGEVNILKGTISRRSRSSTDRQVSLALSPGLQIAGLTSPDSTSPLRLRQSAMAAVQASAVVIGLTG</sequence>
<keyword evidence="2 5" id="KW-0813">Transport</keyword>